<protein>
    <submittedName>
        <fullName evidence="2">Uncharacterized protein</fullName>
    </submittedName>
</protein>
<dbReference type="AlphaFoldDB" id="A0A4Y7SM88"/>
<evidence type="ECO:0000313" key="2">
    <source>
        <dbReference type="EMBL" id="TEB22724.1"/>
    </source>
</evidence>
<dbReference type="Proteomes" id="UP000298030">
    <property type="component" value="Unassembled WGS sequence"/>
</dbReference>
<sequence>MDQDPNSIEPTSEACLFSGLAFLVQFLRAGVGRRRRKVDFGFLVRVSKSESVGDSRVGWVGVVRTAAGIRRRTRGGFVNGQGGRANHALHGNPGRSGIEGWRGTRSLFRQE</sequence>
<name>A0A4Y7SM88_COPMI</name>
<proteinExistence type="predicted"/>
<gene>
    <name evidence="2" type="ORF">FA13DRAFT_1468224</name>
</gene>
<feature type="region of interest" description="Disordered" evidence="1">
    <location>
        <begin position="74"/>
        <end position="111"/>
    </location>
</feature>
<reference evidence="2 3" key="1">
    <citation type="journal article" date="2019" name="Nat. Ecol. Evol.">
        <title>Megaphylogeny resolves global patterns of mushroom evolution.</title>
        <authorList>
            <person name="Varga T."/>
            <person name="Krizsan K."/>
            <person name="Foldi C."/>
            <person name="Dima B."/>
            <person name="Sanchez-Garcia M."/>
            <person name="Sanchez-Ramirez S."/>
            <person name="Szollosi G.J."/>
            <person name="Szarkandi J.G."/>
            <person name="Papp V."/>
            <person name="Albert L."/>
            <person name="Andreopoulos W."/>
            <person name="Angelini C."/>
            <person name="Antonin V."/>
            <person name="Barry K.W."/>
            <person name="Bougher N.L."/>
            <person name="Buchanan P."/>
            <person name="Buyck B."/>
            <person name="Bense V."/>
            <person name="Catcheside P."/>
            <person name="Chovatia M."/>
            <person name="Cooper J."/>
            <person name="Damon W."/>
            <person name="Desjardin D."/>
            <person name="Finy P."/>
            <person name="Geml J."/>
            <person name="Haridas S."/>
            <person name="Hughes K."/>
            <person name="Justo A."/>
            <person name="Karasinski D."/>
            <person name="Kautmanova I."/>
            <person name="Kiss B."/>
            <person name="Kocsube S."/>
            <person name="Kotiranta H."/>
            <person name="LaButti K.M."/>
            <person name="Lechner B.E."/>
            <person name="Liimatainen K."/>
            <person name="Lipzen A."/>
            <person name="Lukacs Z."/>
            <person name="Mihaltcheva S."/>
            <person name="Morgado L.N."/>
            <person name="Niskanen T."/>
            <person name="Noordeloos M.E."/>
            <person name="Ohm R.A."/>
            <person name="Ortiz-Santana B."/>
            <person name="Ovrebo C."/>
            <person name="Racz N."/>
            <person name="Riley R."/>
            <person name="Savchenko A."/>
            <person name="Shiryaev A."/>
            <person name="Soop K."/>
            <person name="Spirin V."/>
            <person name="Szebenyi C."/>
            <person name="Tomsovsky M."/>
            <person name="Tulloss R.E."/>
            <person name="Uehling J."/>
            <person name="Grigoriev I.V."/>
            <person name="Vagvolgyi C."/>
            <person name="Papp T."/>
            <person name="Martin F.M."/>
            <person name="Miettinen O."/>
            <person name="Hibbett D.S."/>
            <person name="Nagy L.G."/>
        </authorList>
    </citation>
    <scope>NUCLEOTIDE SEQUENCE [LARGE SCALE GENOMIC DNA]</scope>
    <source>
        <strain evidence="2 3">FP101781</strain>
    </source>
</reference>
<dbReference type="EMBL" id="QPFP01000086">
    <property type="protein sequence ID" value="TEB22724.1"/>
    <property type="molecule type" value="Genomic_DNA"/>
</dbReference>
<comment type="caution">
    <text evidence="2">The sequence shown here is derived from an EMBL/GenBank/DDBJ whole genome shotgun (WGS) entry which is preliminary data.</text>
</comment>
<evidence type="ECO:0000256" key="1">
    <source>
        <dbReference type="SAM" id="MobiDB-lite"/>
    </source>
</evidence>
<evidence type="ECO:0000313" key="3">
    <source>
        <dbReference type="Proteomes" id="UP000298030"/>
    </source>
</evidence>
<accession>A0A4Y7SM88</accession>
<organism evidence="2 3">
    <name type="scientific">Coprinellus micaceus</name>
    <name type="common">Glistening ink-cap mushroom</name>
    <name type="synonym">Coprinus micaceus</name>
    <dbReference type="NCBI Taxonomy" id="71717"/>
    <lineage>
        <taxon>Eukaryota</taxon>
        <taxon>Fungi</taxon>
        <taxon>Dikarya</taxon>
        <taxon>Basidiomycota</taxon>
        <taxon>Agaricomycotina</taxon>
        <taxon>Agaricomycetes</taxon>
        <taxon>Agaricomycetidae</taxon>
        <taxon>Agaricales</taxon>
        <taxon>Agaricineae</taxon>
        <taxon>Psathyrellaceae</taxon>
        <taxon>Coprinellus</taxon>
    </lineage>
</organism>
<keyword evidence="3" id="KW-1185">Reference proteome</keyword>